<dbReference type="PANTHER" id="PTHR21600">
    <property type="entry name" value="MITOCHONDRIAL RNA PSEUDOURIDINE SYNTHASE"/>
    <property type="match status" value="1"/>
</dbReference>
<proteinExistence type="predicted"/>
<protein>
    <recommendedName>
        <fullName evidence="1">Pseudouridine synthase RsuA/RluA-like domain-containing protein</fullName>
    </recommendedName>
</protein>
<dbReference type="PANTHER" id="PTHR21600:SF49">
    <property type="entry name" value="MITOCHONDRIAL MRNA PSEUDOURIDINE SYNTHASE RPUSD3"/>
    <property type="match status" value="1"/>
</dbReference>
<keyword evidence="3" id="KW-1185">Reference proteome</keyword>
<evidence type="ECO:0000313" key="2">
    <source>
        <dbReference type="EMBL" id="KAH1167615.1"/>
    </source>
</evidence>
<dbReference type="SUPFAM" id="SSF55120">
    <property type="entry name" value="Pseudouridine synthase"/>
    <property type="match status" value="1"/>
</dbReference>
<evidence type="ECO:0000259" key="1">
    <source>
        <dbReference type="Pfam" id="PF00849"/>
    </source>
</evidence>
<name>A0A9D3WV26_9SAUR</name>
<organism evidence="2 3">
    <name type="scientific">Mauremys mutica</name>
    <name type="common">yellowpond turtle</name>
    <dbReference type="NCBI Taxonomy" id="74926"/>
    <lineage>
        <taxon>Eukaryota</taxon>
        <taxon>Metazoa</taxon>
        <taxon>Chordata</taxon>
        <taxon>Craniata</taxon>
        <taxon>Vertebrata</taxon>
        <taxon>Euteleostomi</taxon>
        <taxon>Archelosauria</taxon>
        <taxon>Testudinata</taxon>
        <taxon>Testudines</taxon>
        <taxon>Cryptodira</taxon>
        <taxon>Durocryptodira</taxon>
        <taxon>Testudinoidea</taxon>
        <taxon>Geoemydidae</taxon>
        <taxon>Geoemydinae</taxon>
        <taxon>Mauremys</taxon>
    </lineage>
</organism>
<sequence length="398" mass="40760">MRGLGRGERVCGGLFRGRGLWGGRGGGGVGGCLGEEEGGCGEGAVWGVGGCSGGGEAVWGVGGCVGEGAVWGVGGCSGEGEGGCGGERGCVGEGEGAGYQQPLRPGGPGRGSILGPAGPWSRQEALGLLEAAVVYRAGPLVAVSKPPGLAVTGSPGQLSLVSLLPDLSQRLSLPPELHVVKTAGKDGSGLVLLSGCPGTTQQLHAFFTQLRRAGRPPATYRAVTAGIPAAVEGEIRTGLKLEQVGDLQLVVPVAAPSRREVERKEVKQTLTRYKVLGVAPGCGLVQLQPMTAFPGQLLVHLTLLLCPALGDHVYSARVGTVLGEPFLLPVGSALPRTQVLGEQLLRRLRLTQQLLHRLPLHLHLHQLLLPTAILTAPPPPFFLQTLRLLGLPGGQSAP</sequence>
<comment type="caution">
    <text evidence="2">The sequence shown here is derived from an EMBL/GenBank/DDBJ whole genome shotgun (WGS) entry which is preliminary data.</text>
</comment>
<dbReference type="EMBL" id="JAHDVG010000486">
    <property type="protein sequence ID" value="KAH1167615.1"/>
    <property type="molecule type" value="Genomic_DNA"/>
</dbReference>
<dbReference type="AlphaFoldDB" id="A0A9D3WV26"/>
<dbReference type="GO" id="GO:0001522">
    <property type="term" value="P:pseudouridine synthesis"/>
    <property type="evidence" value="ECO:0007669"/>
    <property type="project" value="InterPro"/>
</dbReference>
<feature type="domain" description="Pseudouridine synthase RsuA/RluA-like" evidence="1">
    <location>
        <begin position="140"/>
        <end position="301"/>
    </location>
</feature>
<gene>
    <name evidence="2" type="ORF">KIL84_003098</name>
</gene>
<dbReference type="GO" id="GO:0003723">
    <property type="term" value="F:RNA binding"/>
    <property type="evidence" value="ECO:0007669"/>
    <property type="project" value="InterPro"/>
</dbReference>
<dbReference type="Gene3D" id="3.30.2350.10">
    <property type="entry name" value="Pseudouridine synthase"/>
    <property type="match status" value="1"/>
</dbReference>
<dbReference type="Pfam" id="PF00849">
    <property type="entry name" value="PseudoU_synth_2"/>
    <property type="match status" value="1"/>
</dbReference>
<dbReference type="InterPro" id="IPR050188">
    <property type="entry name" value="RluA_PseudoU_synthase"/>
</dbReference>
<dbReference type="GO" id="GO:0009982">
    <property type="term" value="F:pseudouridine synthase activity"/>
    <property type="evidence" value="ECO:0007669"/>
    <property type="project" value="InterPro"/>
</dbReference>
<accession>A0A9D3WV26</accession>
<reference evidence="2" key="1">
    <citation type="submission" date="2021-09" db="EMBL/GenBank/DDBJ databases">
        <title>The genome of Mauremys mutica provides insights into the evolution of semi-aquatic lifestyle.</title>
        <authorList>
            <person name="Gong S."/>
            <person name="Gao Y."/>
        </authorList>
    </citation>
    <scope>NUCLEOTIDE SEQUENCE</scope>
    <source>
        <strain evidence="2">MM-2020</strain>
        <tissue evidence="2">Muscle</tissue>
    </source>
</reference>
<dbReference type="InterPro" id="IPR006145">
    <property type="entry name" value="PsdUridine_synth_RsuA/RluA"/>
</dbReference>
<dbReference type="Proteomes" id="UP000827986">
    <property type="component" value="Unassembled WGS sequence"/>
</dbReference>
<dbReference type="InterPro" id="IPR020103">
    <property type="entry name" value="PsdUridine_synth_cat_dom_sf"/>
</dbReference>
<evidence type="ECO:0000313" key="3">
    <source>
        <dbReference type="Proteomes" id="UP000827986"/>
    </source>
</evidence>